<accession>A0AAD6YF30</accession>
<evidence type="ECO:0000313" key="2">
    <source>
        <dbReference type="Proteomes" id="UP001219525"/>
    </source>
</evidence>
<comment type="caution">
    <text evidence="1">The sequence shown here is derived from an EMBL/GenBank/DDBJ whole genome shotgun (WGS) entry which is preliminary data.</text>
</comment>
<gene>
    <name evidence="1" type="ORF">GGX14DRAFT_396880</name>
</gene>
<dbReference type="EMBL" id="JARJCW010000039">
    <property type="protein sequence ID" value="KAJ7206492.1"/>
    <property type="molecule type" value="Genomic_DNA"/>
</dbReference>
<evidence type="ECO:0000313" key="1">
    <source>
        <dbReference type="EMBL" id="KAJ7206492.1"/>
    </source>
</evidence>
<dbReference type="AlphaFoldDB" id="A0AAD6YF30"/>
<organism evidence="1 2">
    <name type="scientific">Mycena pura</name>
    <dbReference type="NCBI Taxonomy" id="153505"/>
    <lineage>
        <taxon>Eukaryota</taxon>
        <taxon>Fungi</taxon>
        <taxon>Dikarya</taxon>
        <taxon>Basidiomycota</taxon>
        <taxon>Agaricomycotina</taxon>
        <taxon>Agaricomycetes</taxon>
        <taxon>Agaricomycetidae</taxon>
        <taxon>Agaricales</taxon>
        <taxon>Marasmiineae</taxon>
        <taxon>Mycenaceae</taxon>
        <taxon>Mycena</taxon>
    </lineage>
</organism>
<sequence length="187" mass="20179">MYYQDKEDHPLDNCRIARWRRYACEAPDIEQWASLAYDSNRGTFIRRSAITQKTSTNTWAWDSLRVRVPATRLAGPTRAVVTICNTPTGRRAHSAAIRSVCSFGFVVLFVRAGPSRSRRYMGVTGTPSMQLQGVAIAEQSQVVGSVVGVTLESSGGKVEAAASWLGVERVAATAGKPGGSDSGPITD</sequence>
<reference evidence="1" key="1">
    <citation type="submission" date="2023-03" db="EMBL/GenBank/DDBJ databases">
        <title>Massive genome expansion in bonnet fungi (Mycena s.s.) driven by repeated elements and novel gene families across ecological guilds.</title>
        <authorList>
            <consortium name="Lawrence Berkeley National Laboratory"/>
            <person name="Harder C.B."/>
            <person name="Miyauchi S."/>
            <person name="Viragh M."/>
            <person name="Kuo A."/>
            <person name="Thoen E."/>
            <person name="Andreopoulos B."/>
            <person name="Lu D."/>
            <person name="Skrede I."/>
            <person name="Drula E."/>
            <person name="Henrissat B."/>
            <person name="Morin E."/>
            <person name="Kohler A."/>
            <person name="Barry K."/>
            <person name="LaButti K."/>
            <person name="Morin E."/>
            <person name="Salamov A."/>
            <person name="Lipzen A."/>
            <person name="Mereny Z."/>
            <person name="Hegedus B."/>
            <person name="Baldrian P."/>
            <person name="Stursova M."/>
            <person name="Weitz H."/>
            <person name="Taylor A."/>
            <person name="Grigoriev I.V."/>
            <person name="Nagy L.G."/>
            <person name="Martin F."/>
            <person name="Kauserud H."/>
        </authorList>
    </citation>
    <scope>NUCLEOTIDE SEQUENCE</scope>
    <source>
        <strain evidence="1">9144</strain>
    </source>
</reference>
<proteinExistence type="predicted"/>
<name>A0AAD6YF30_9AGAR</name>
<keyword evidence="2" id="KW-1185">Reference proteome</keyword>
<dbReference type="Proteomes" id="UP001219525">
    <property type="component" value="Unassembled WGS sequence"/>
</dbReference>
<protein>
    <submittedName>
        <fullName evidence="1">Uncharacterized protein</fullName>
    </submittedName>
</protein>